<dbReference type="NCBIfam" id="TIGR03506">
    <property type="entry name" value="FlgEFG_subfam"/>
    <property type="match status" value="2"/>
</dbReference>
<comment type="caution">
    <text evidence="7">The sequence shown here is derived from an EMBL/GenBank/DDBJ whole genome shotgun (WGS) entry which is preliminary data.</text>
</comment>
<name>A0ABT9VNW6_9BACI</name>
<evidence type="ECO:0000259" key="4">
    <source>
        <dbReference type="Pfam" id="PF00460"/>
    </source>
</evidence>
<sequence length="274" mass="30614">MLIRSMAQATNTMNQLQKQIDTIGHNLANLDTNGFKKTTSSFHELVKQQINNQPDERKEVGRLTDYGIRVGNGAKLQSKVVFEQGVIKKTNRELDIALTNPYQFLQVQVNGEIHYTRDGALYLSPANDGTNRLMLVTSDGYSIVDENENPIYLDDSFKEIIISPNGMLTAVSRNDNDPNQIVQLGIVKVNRPDMLAAQGNNLYRFTEENPDYVEMLNGDLRSEVSVQQGALEGSNVQLATEMTDLITAQRSYQMNARSISIGDQMLGLINNVRS</sequence>
<dbReference type="InterPro" id="IPR010930">
    <property type="entry name" value="Flg_bb/hook_C_dom"/>
</dbReference>
<keyword evidence="7" id="KW-0966">Cell projection</keyword>
<evidence type="ECO:0000259" key="5">
    <source>
        <dbReference type="Pfam" id="PF06429"/>
    </source>
</evidence>
<dbReference type="InterPro" id="IPR037925">
    <property type="entry name" value="FlgE/F/G-like"/>
</dbReference>
<dbReference type="RefSeq" id="WP_419151981.1">
    <property type="nucleotide sequence ID" value="NZ_JAUSTR010000005.1"/>
</dbReference>
<protein>
    <submittedName>
        <fullName evidence="7">Flagellar basal-body rod protein FlgG</fullName>
    </submittedName>
</protein>
<dbReference type="Pfam" id="PF06429">
    <property type="entry name" value="Flg_bbr_C"/>
    <property type="match status" value="1"/>
</dbReference>
<comment type="subcellular location">
    <subcellularLocation>
        <location evidence="2">Bacterial flagellum basal body</location>
    </subcellularLocation>
</comment>
<reference evidence="7 8" key="1">
    <citation type="submission" date="2023-07" db="EMBL/GenBank/DDBJ databases">
        <title>Genomic Encyclopedia of Type Strains, Phase IV (KMG-IV): sequencing the most valuable type-strain genomes for metagenomic binning, comparative biology and taxonomic classification.</title>
        <authorList>
            <person name="Goeker M."/>
        </authorList>
    </citation>
    <scope>NUCLEOTIDE SEQUENCE [LARGE SCALE GENOMIC DNA]</scope>
    <source>
        <strain evidence="7 8">DSM 19092</strain>
    </source>
</reference>
<comment type="similarity">
    <text evidence="1 2">Belongs to the flagella basal body rod proteins family.</text>
</comment>
<feature type="domain" description="Flagellar basal-body/hook protein C-terminal" evidence="5">
    <location>
        <begin position="227"/>
        <end position="271"/>
    </location>
</feature>
<evidence type="ECO:0000313" key="8">
    <source>
        <dbReference type="Proteomes" id="UP001225646"/>
    </source>
</evidence>
<organism evidence="7 8">
    <name type="scientific">Aeribacillus alveayuensis</name>
    <dbReference type="NCBI Taxonomy" id="279215"/>
    <lineage>
        <taxon>Bacteria</taxon>
        <taxon>Bacillati</taxon>
        <taxon>Bacillota</taxon>
        <taxon>Bacilli</taxon>
        <taxon>Bacillales</taxon>
        <taxon>Bacillaceae</taxon>
        <taxon>Aeribacillus</taxon>
    </lineage>
</organism>
<keyword evidence="3" id="KW-0175">Coiled coil</keyword>
<dbReference type="Proteomes" id="UP001225646">
    <property type="component" value="Unassembled WGS sequence"/>
</dbReference>
<evidence type="ECO:0000256" key="2">
    <source>
        <dbReference type="RuleBase" id="RU362116"/>
    </source>
</evidence>
<dbReference type="Pfam" id="PF00460">
    <property type="entry name" value="Flg_bb_rod"/>
    <property type="match status" value="1"/>
</dbReference>
<dbReference type="Pfam" id="PF22692">
    <property type="entry name" value="LlgE_F_G_D1"/>
    <property type="match status" value="1"/>
</dbReference>
<dbReference type="InterPro" id="IPR020013">
    <property type="entry name" value="Flagellar_FlgE/F/G"/>
</dbReference>
<keyword evidence="7" id="KW-0969">Cilium</keyword>
<dbReference type="EMBL" id="JAUSTR010000005">
    <property type="protein sequence ID" value="MDQ0162589.1"/>
    <property type="molecule type" value="Genomic_DNA"/>
</dbReference>
<feature type="domain" description="Flagellar basal body rod protein N-terminal" evidence="4">
    <location>
        <begin position="9"/>
        <end position="36"/>
    </location>
</feature>
<keyword evidence="7" id="KW-0282">Flagellum</keyword>
<feature type="domain" description="Flagellar hook protein FlgE/F/G-like D1" evidence="6">
    <location>
        <begin position="104"/>
        <end position="170"/>
    </location>
</feature>
<evidence type="ECO:0000259" key="6">
    <source>
        <dbReference type="Pfam" id="PF22692"/>
    </source>
</evidence>
<keyword evidence="2" id="KW-0975">Bacterial flagellum</keyword>
<accession>A0ABT9VNW6</accession>
<gene>
    <name evidence="7" type="ORF">J2S06_001666</name>
</gene>
<feature type="coiled-coil region" evidence="3">
    <location>
        <begin position="6"/>
        <end position="33"/>
    </location>
</feature>
<evidence type="ECO:0000313" key="7">
    <source>
        <dbReference type="EMBL" id="MDQ0162589.1"/>
    </source>
</evidence>
<evidence type="ECO:0000256" key="3">
    <source>
        <dbReference type="SAM" id="Coils"/>
    </source>
</evidence>
<dbReference type="SUPFAM" id="SSF117143">
    <property type="entry name" value="Flagellar hook protein flgE"/>
    <property type="match status" value="1"/>
</dbReference>
<dbReference type="InterPro" id="IPR001444">
    <property type="entry name" value="Flag_bb_rod_N"/>
</dbReference>
<dbReference type="PANTHER" id="PTHR30435:SF19">
    <property type="entry name" value="FLAGELLAR BASAL-BODY ROD PROTEIN FLGG"/>
    <property type="match status" value="1"/>
</dbReference>
<keyword evidence="8" id="KW-1185">Reference proteome</keyword>
<dbReference type="InterPro" id="IPR053967">
    <property type="entry name" value="LlgE_F_G-like_D1"/>
</dbReference>
<dbReference type="PANTHER" id="PTHR30435">
    <property type="entry name" value="FLAGELLAR PROTEIN"/>
    <property type="match status" value="1"/>
</dbReference>
<evidence type="ECO:0000256" key="1">
    <source>
        <dbReference type="ARBA" id="ARBA00009677"/>
    </source>
</evidence>
<proteinExistence type="inferred from homology"/>